<proteinExistence type="predicted"/>
<evidence type="ECO:0000256" key="6">
    <source>
        <dbReference type="SAM" id="MobiDB-lite"/>
    </source>
</evidence>
<organism evidence="9 10">
    <name type="scientific">Cyclotella cryptica</name>
    <dbReference type="NCBI Taxonomy" id="29204"/>
    <lineage>
        <taxon>Eukaryota</taxon>
        <taxon>Sar</taxon>
        <taxon>Stramenopiles</taxon>
        <taxon>Ochrophyta</taxon>
        <taxon>Bacillariophyta</taxon>
        <taxon>Coscinodiscophyceae</taxon>
        <taxon>Thalassiosirophycidae</taxon>
        <taxon>Stephanodiscales</taxon>
        <taxon>Stephanodiscaceae</taxon>
        <taxon>Cyclotella</taxon>
    </lineage>
</organism>
<dbReference type="EMBL" id="JABMIG020000263">
    <property type="protein sequence ID" value="KAL3783335.1"/>
    <property type="molecule type" value="Genomic_DNA"/>
</dbReference>
<dbReference type="PROSITE" id="PS50192">
    <property type="entry name" value="T_SNARE"/>
    <property type="match status" value="1"/>
</dbReference>
<feature type="region of interest" description="Disordered" evidence="6">
    <location>
        <begin position="26"/>
        <end position="55"/>
    </location>
</feature>
<dbReference type="SUPFAM" id="SSF58038">
    <property type="entry name" value="SNARE fusion complex"/>
    <property type="match status" value="1"/>
</dbReference>
<dbReference type="InterPro" id="IPR000727">
    <property type="entry name" value="T_SNARE_dom"/>
</dbReference>
<dbReference type="CDD" id="cd15841">
    <property type="entry name" value="SNARE_Qc"/>
    <property type="match status" value="1"/>
</dbReference>
<dbReference type="Proteomes" id="UP001516023">
    <property type="component" value="Unassembled WGS sequence"/>
</dbReference>
<dbReference type="Gene3D" id="1.20.5.110">
    <property type="match status" value="1"/>
</dbReference>
<comment type="subcellular location">
    <subcellularLocation>
        <location evidence="1">Membrane</location>
        <topology evidence="1">Single-pass membrane protein</topology>
    </subcellularLocation>
</comment>
<sequence>FDMPCIPPSALINHDTIAPAYIKMFSTSSGRNNGRGQPYSTIRDYSDSDSDVDDGEDDFIQREIRQQRLMMKQQDEGLEMLGQSAERLSKISMGIHEELGHQNKMLNEMEEDLDTATTNLSMVTIKTKELIQKSGGKRNFIIIVILSFVVVVLLFLILYS</sequence>
<dbReference type="PANTHER" id="PTHR12791">
    <property type="entry name" value="GOLGI SNARE BET1-RELATED"/>
    <property type="match status" value="1"/>
</dbReference>
<feature type="compositionally biased region" description="Polar residues" evidence="6">
    <location>
        <begin position="26"/>
        <end position="40"/>
    </location>
</feature>
<evidence type="ECO:0000256" key="4">
    <source>
        <dbReference type="ARBA" id="ARBA00022989"/>
    </source>
</evidence>
<dbReference type="SMART" id="SM00397">
    <property type="entry name" value="t_SNARE"/>
    <property type="match status" value="1"/>
</dbReference>
<feature type="transmembrane region" description="Helical" evidence="7">
    <location>
        <begin position="140"/>
        <end position="159"/>
    </location>
</feature>
<protein>
    <recommendedName>
        <fullName evidence="8">t-SNARE coiled-coil homology domain-containing protein</fullName>
    </recommendedName>
</protein>
<evidence type="ECO:0000256" key="1">
    <source>
        <dbReference type="ARBA" id="ARBA00004167"/>
    </source>
</evidence>
<feature type="non-terminal residue" evidence="9">
    <location>
        <position position="1"/>
    </location>
</feature>
<keyword evidence="4 7" id="KW-1133">Transmembrane helix</keyword>
<comment type="caution">
    <text evidence="9">The sequence shown here is derived from an EMBL/GenBank/DDBJ whole genome shotgun (WGS) entry which is preliminary data.</text>
</comment>
<evidence type="ECO:0000313" key="9">
    <source>
        <dbReference type="EMBL" id="KAL3783335.1"/>
    </source>
</evidence>
<dbReference type="GO" id="GO:0016020">
    <property type="term" value="C:membrane"/>
    <property type="evidence" value="ECO:0007669"/>
    <property type="project" value="UniProtKB-SubCell"/>
</dbReference>
<keyword evidence="3 7" id="KW-0812">Transmembrane</keyword>
<dbReference type="GO" id="GO:0012505">
    <property type="term" value="C:endomembrane system"/>
    <property type="evidence" value="ECO:0007669"/>
    <property type="project" value="UniProtKB-ARBA"/>
</dbReference>
<feature type="domain" description="T-SNARE coiled-coil homology" evidence="8">
    <location>
        <begin position="68"/>
        <end position="130"/>
    </location>
</feature>
<reference evidence="9 10" key="1">
    <citation type="journal article" date="2020" name="G3 (Bethesda)">
        <title>Improved Reference Genome for Cyclotella cryptica CCMP332, a Model for Cell Wall Morphogenesis, Salinity Adaptation, and Lipid Production in Diatoms (Bacillariophyta).</title>
        <authorList>
            <person name="Roberts W.R."/>
            <person name="Downey K.M."/>
            <person name="Ruck E.C."/>
            <person name="Traller J.C."/>
            <person name="Alverson A.J."/>
        </authorList>
    </citation>
    <scope>NUCLEOTIDE SEQUENCE [LARGE SCALE GENOMIC DNA]</scope>
    <source>
        <strain evidence="9 10">CCMP332</strain>
    </source>
</reference>
<keyword evidence="2" id="KW-0813">Transport</keyword>
<keyword evidence="10" id="KW-1185">Reference proteome</keyword>
<dbReference type="GO" id="GO:0005737">
    <property type="term" value="C:cytoplasm"/>
    <property type="evidence" value="ECO:0007669"/>
    <property type="project" value="UniProtKB-ARBA"/>
</dbReference>
<evidence type="ECO:0000259" key="8">
    <source>
        <dbReference type="PROSITE" id="PS50192"/>
    </source>
</evidence>
<gene>
    <name evidence="9" type="ORF">HJC23_011099</name>
</gene>
<evidence type="ECO:0000256" key="7">
    <source>
        <dbReference type="SAM" id="Phobius"/>
    </source>
</evidence>
<keyword evidence="5 7" id="KW-0472">Membrane</keyword>
<accession>A0ABD3P540</accession>
<name>A0ABD3P540_9STRA</name>
<evidence type="ECO:0000256" key="3">
    <source>
        <dbReference type="ARBA" id="ARBA00022692"/>
    </source>
</evidence>
<evidence type="ECO:0000256" key="5">
    <source>
        <dbReference type="ARBA" id="ARBA00023136"/>
    </source>
</evidence>
<evidence type="ECO:0000313" key="10">
    <source>
        <dbReference type="Proteomes" id="UP001516023"/>
    </source>
</evidence>
<evidence type="ECO:0000256" key="2">
    <source>
        <dbReference type="ARBA" id="ARBA00022448"/>
    </source>
</evidence>
<dbReference type="AlphaFoldDB" id="A0ABD3P540"/>